<protein>
    <submittedName>
        <fullName evidence="1">Uncharacterized protein</fullName>
    </submittedName>
</protein>
<gene>
    <name evidence="1" type="ORF">SAMN05192542_105149</name>
</gene>
<keyword evidence="2" id="KW-1185">Reference proteome</keyword>
<proteinExistence type="predicted"/>
<dbReference type="AlphaFoldDB" id="A0A1H7MSK7"/>
<evidence type="ECO:0000313" key="2">
    <source>
        <dbReference type="Proteomes" id="UP000199120"/>
    </source>
</evidence>
<name>A0A1H7MSK7_9BURK</name>
<sequence length="47" mass="5183">MPLTNKGNSCDWLTVQTSKQTMQIVNVVSGSLKPVSACQNDKSLHHR</sequence>
<evidence type="ECO:0000313" key="1">
    <source>
        <dbReference type="EMBL" id="SEL14039.1"/>
    </source>
</evidence>
<accession>A0A1H7MSK7</accession>
<organism evidence="1 2">
    <name type="scientific">Paraburkholderia caballeronis</name>
    <dbReference type="NCBI Taxonomy" id="416943"/>
    <lineage>
        <taxon>Bacteria</taxon>
        <taxon>Pseudomonadati</taxon>
        <taxon>Pseudomonadota</taxon>
        <taxon>Betaproteobacteria</taxon>
        <taxon>Burkholderiales</taxon>
        <taxon>Burkholderiaceae</taxon>
        <taxon>Paraburkholderia</taxon>
    </lineage>
</organism>
<dbReference type="Proteomes" id="UP000199120">
    <property type="component" value="Unassembled WGS sequence"/>
</dbReference>
<dbReference type="EMBL" id="FOAJ01000005">
    <property type="protein sequence ID" value="SEL14039.1"/>
    <property type="molecule type" value="Genomic_DNA"/>
</dbReference>
<reference evidence="2" key="1">
    <citation type="submission" date="2016-10" db="EMBL/GenBank/DDBJ databases">
        <authorList>
            <person name="Varghese N."/>
            <person name="Submissions S."/>
        </authorList>
    </citation>
    <scope>NUCLEOTIDE SEQUENCE [LARGE SCALE GENOMIC DNA]</scope>
    <source>
        <strain evidence="2">LMG 26416</strain>
    </source>
</reference>